<organism evidence="1 2">
    <name type="scientific">Molorchus minor</name>
    <dbReference type="NCBI Taxonomy" id="1323400"/>
    <lineage>
        <taxon>Eukaryota</taxon>
        <taxon>Metazoa</taxon>
        <taxon>Ecdysozoa</taxon>
        <taxon>Arthropoda</taxon>
        <taxon>Hexapoda</taxon>
        <taxon>Insecta</taxon>
        <taxon>Pterygota</taxon>
        <taxon>Neoptera</taxon>
        <taxon>Endopterygota</taxon>
        <taxon>Coleoptera</taxon>
        <taxon>Polyphaga</taxon>
        <taxon>Cucujiformia</taxon>
        <taxon>Chrysomeloidea</taxon>
        <taxon>Cerambycidae</taxon>
        <taxon>Lamiinae</taxon>
        <taxon>Monochamini</taxon>
        <taxon>Molorchus</taxon>
    </lineage>
</organism>
<evidence type="ECO:0000313" key="2">
    <source>
        <dbReference type="Proteomes" id="UP001162164"/>
    </source>
</evidence>
<protein>
    <submittedName>
        <fullName evidence="1">Uncharacterized protein</fullName>
    </submittedName>
</protein>
<dbReference type="EMBL" id="JAPWTJ010001350">
    <property type="protein sequence ID" value="KAJ8972406.1"/>
    <property type="molecule type" value="Genomic_DNA"/>
</dbReference>
<gene>
    <name evidence="1" type="ORF">NQ317_010329</name>
</gene>
<keyword evidence="2" id="KW-1185">Reference proteome</keyword>
<reference evidence="1" key="1">
    <citation type="journal article" date="2023" name="Insect Mol. Biol.">
        <title>Genome sequencing provides insights into the evolution of gene families encoding plant cell wall-degrading enzymes in longhorned beetles.</title>
        <authorList>
            <person name="Shin N.R."/>
            <person name="Okamura Y."/>
            <person name="Kirsch R."/>
            <person name="Pauchet Y."/>
        </authorList>
    </citation>
    <scope>NUCLEOTIDE SEQUENCE</scope>
    <source>
        <strain evidence="1">MMC_N1</strain>
    </source>
</reference>
<sequence length="78" mass="9188">MIIGLLQHNKIKLLDAFDLVPFCKEVYEPLIMEFTEDLSNSTYMQCCLILLNTINKMKKMKLSKDIKAEMEKIQNNYL</sequence>
<name>A0ABQ9J4Z2_9CUCU</name>
<dbReference type="Proteomes" id="UP001162164">
    <property type="component" value="Unassembled WGS sequence"/>
</dbReference>
<accession>A0ABQ9J4Z2</accession>
<comment type="caution">
    <text evidence="1">The sequence shown here is derived from an EMBL/GenBank/DDBJ whole genome shotgun (WGS) entry which is preliminary data.</text>
</comment>
<evidence type="ECO:0000313" key="1">
    <source>
        <dbReference type="EMBL" id="KAJ8972406.1"/>
    </source>
</evidence>
<proteinExistence type="predicted"/>